<gene>
    <name evidence="2" type="ORF">SAMN04490248_1324</name>
</gene>
<feature type="transmembrane region" description="Helical" evidence="1">
    <location>
        <begin position="7"/>
        <end position="30"/>
    </location>
</feature>
<name>A0A1H8VPZ0_9RHOB</name>
<dbReference type="EMBL" id="FODS01000032">
    <property type="protein sequence ID" value="SEP17267.1"/>
    <property type="molecule type" value="Genomic_DNA"/>
</dbReference>
<dbReference type="AlphaFoldDB" id="A0A1H8VPZ0"/>
<accession>A0A1H8VPZ0</accession>
<keyword evidence="1" id="KW-1133">Transmembrane helix</keyword>
<dbReference type="RefSeq" id="WP_093120365.1">
    <property type="nucleotide sequence ID" value="NZ_FODS01000032.1"/>
</dbReference>
<reference evidence="2 3" key="1">
    <citation type="submission" date="2016-10" db="EMBL/GenBank/DDBJ databases">
        <authorList>
            <person name="de Groot N.N."/>
        </authorList>
    </citation>
    <scope>NUCLEOTIDE SEQUENCE [LARGE SCALE GENOMIC DNA]</scope>
    <source>
        <strain evidence="2 3">DSM 27842</strain>
    </source>
</reference>
<dbReference type="STRING" id="569882.SAMN04490248_1324"/>
<evidence type="ECO:0000313" key="2">
    <source>
        <dbReference type="EMBL" id="SEP17267.1"/>
    </source>
</evidence>
<feature type="transmembrane region" description="Helical" evidence="1">
    <location>
        <begin position="36"/>
        <end position="55"/>
    </location>
</feature>
<evidence type="ECO:0000313" key="3">
    <source>
        <dbReference type="Proteomes" id="UP000198893"/>
    </source>
</evidence>
<keyword evidence="3" id="KW-1185">Reference proteome</keyword>
<organism evidence="2 3">
    <name type="scientific">Salinihabitans flavidus</name>
    <dbReference type="NCBI Taxonomy" id="569882"/>
    <lineage>
        <taxon>Bacteria</taxon>
        <taxon>Pseudomonadati</taxon>
        <taxon>Pseudomonadota</taxon>
        <taxon>Alphaproteobacteria</taxon>
        <taxon>Rhodobacterales</taxon>
        <taxon>Roseobacteraceae</taxon>
        <taxon>Salinihabitans</taxon>
    </lineage>
</organism>
<proteinExistence type="predicted"/>
<protein>
    <submittedName>
        <fullName evidence="2">Uncharacterized protein</fullName>
    </submittedName>
</protein>
<sequence length="59" mass="6348">MRGFTWWLVVVGVVIAAGILVPYGFLAGGAPSLDIMIFWCLFGVAVVGLIVIGVARWRL</sequence>
<evidence type="ECO:0000256" key="1">
    <source>
        <dbReference type="SAM" id="Phobius"/>
    </source>
</evidence>
<dbReference type="Proteomes" id="UP000198893">
    <property type="component" value="Unassembled WGS sequence"/>
</dbReference>
<keyword evidence="1" id="KW-0812">Transmembrane</keyword>
<keyword evidence="1" id="KW-0472">Membrane</keyword>